<dbReference type="Gene3D" id="1.10.10.10">
    <property type="entry name" value="Winged helix-like DNA-binding domain superfamily/Winged helix DNA-binding domain"/>
    <property type="match status" value="1"/>
</dbReference>
<dbReference type="SUPFAM" id="SSF55781">
    <property type="entry name" value="GAF domain-like"/>
    <property type="match status" value="1"/>
</dbReference>
<accession>A0ABN3PLU5</accession>
<gene>
    <name evidence="6" type="ORF">GCM10009862_31350</name>
</gene>
<sequence>MADGVLRRAMTLMRAFDEDAPELTAAELADRADLPLSTVHRLLAQLIDEGLVERTSARAYAVGARMWELGELSPLALRLREQSLPHLVRLYEATGENVHLAVLDAPTPPEAVVLFAGRITGRASVPTLGRAGGRHPLHTTGVGRALLATCDEAWLDTYLAAPLVPETRHSITDPDALRADIVLTRRRGYAVTREEMTLGNISVAAALGTISGLPATALGVVTHLDGADERRLAPLVVQAAKDLTKALRGSDSH</sequence>
<evidence type="ECO:0000259" key="4">
    <source>
        <dbReference type="PROSITE" id="PS51077"/>
    </source>
</evidence>
<comment type="caution">
    <text evidence="6">The sequence shown here is derived from an EMBL/GenBank/DDBJ whole genome shotgun (WGS) entry which is preliminary data.</text>
</comment>
<evidence type="ECO:0000256" key="2">
    <source>
        <dbReference type="ARBA" id="ARBA00023125"/>
    </source>
</evidence>
<dbReference type="EMBL" id="BAAARI010000038">
    <property type="protein sequence ID" value="GAA2590742.1"/>
    <property type="molecule type" value="Genomic_DNA"/>
</dbReference>
<evidence type="ECO:0000259" key="5">
    <source>
        <dbReference type="PROSITE" id="PS51078"/>
    </source>
</evidence>
<dbReference type="InterPro" id="IPR005471">
    <property type="entry name" value="Tscrpt_reg_IclR_N"/>
</dbReference>
<dbReference type="Pfam" id="PF09339">
    <property type="entry name" value="HTH_IclR"/>
    <property type="match status" value="1"/>
</dbReference>
<organism evidence="6 7">
    <name type="scientific">Microbacterium binotii</name>
    <dbReference type="NCBI Taxonomy" id="462710"/>
    <lineage>
        <taxon>Bacteria</taxon>
        <taxon>Bacillati</taxon>
        <taxon>Actinomycetota</taxon>
        <taxon>Actinomycetes</taxon>
        <taxon>Micrococcales</taxon>
        <taxon>Microbacteriaceae</taxon>
        <taxon>Microbacterium</taxon>
    </lineage>
</organism>
<evidence type="ECO:0000313" key="7">
    <source>
        <dbReference type="Proteomes" id="UP001500274"/>
    </source>
</evidence>
<evidence type="ECO:0000313" key="6">
    <source>
        <dbReference type="EMBL" id="GAA2590742.1"/>
    </source>
</evidence>
<feature type="domain" description="IclR-ED" evidence="5">
    <location>
        <begin position="65"/>
        <end position="249"/>
    </location>
</feature>
<dbReference type="InterPro" id="IPR014757">
    <property type="entry name" value="Tscrpt_reg_IclR_C"/>
</dbReference>
<dbReference type="SUPFAM" id="SSF46785">
    <property type="entry name" value="Winged helix' DNA-binding domain"/>
    <property type="match status" value="1"/>
</dbReference>
<evidence type="ECO:0000256" key="3">
    <source>
        <dbReference type="ARBA" id="ARBA00023163"/>
    </source>
</evidence>
<dbReference type="Pfam" id="PF01614">
    <property type="entry name" value="IclR_C"/>
    <property type="match status" value="1"/>
</dbReference>
<name>A0ABN3PLU5_9MICO</name>
<dbReference type="InterPro" id="IPR036388">
    <property type="entry name" value="WH-like_DNA-bd_sf"/>
</dbReference>
<keyword evidence="3" id="KW-0804">Transcription</keyword>
<evidence type="ECO:0000256" key="1">
    <source>
        <dbReference type="ARBA" id="ARBA00023015"/>
    </source>
</evidence>
<protein>
    <submittedName>
        <fullName evidence="6">IclR family transcriptional regulator</fullName>
    </submittedName>
</protein>
<keyword evidence="1" id="KW-0805">Transcription regulation</keyword>
<dbReference type="SMART" id="SM00346">
    <property type="entry name" value="HTH_ICLR"/>
    <property type="match status" value="1"/>
</dbReference>
<keyword evidence="7" id="KW-1185">Reference proteome</keyword>
<dbReference type="RefSeq" id="WP_344231086.1">
    <property type="nucleotide sequence ID" value="NZ_BAAARI010000038.1"/>
</dbReference>
<dbReference type="Gene3D" id="3.30.450.40">
    <property type="match status" value="1"/>
</dbReference>
<dbReference type="InterPro" id="IPR036390">
    <property type="entry name" value="WH_DNA-bd_sf"/>
</dbReference>
<dbReference type="Proteomes" id="UP001500274">
    <property type="component" value="Unassembled WGS sequence"/>
</dbReference>
<dbReference type="PROSITE" id="PS51078">
    <property type="entry name" value="ICLR_ED"/>
    <property type="match status" value="1"/>
</dbReference>
<dbReference type="PANTHER" id="PTHR30136">
    <property type="entry name" value="HELIX-TURN-HELIX TRANSCRIPTIONAL REGULATOR, ICLR FAMILY"/>
    <property type="match status" value="1"/>
</dbReference>
<dbReference type="InterPro" id="IPR050707">
    <property type="entry name" value="HTH_MetabolicPath_Reg"/>
</dbReference>
<dbReference type="PANTHER" id="PTHR30136:SF24">
    <property type="entry name" value="HTH-TYPE TRANSCRIPTIONAL REPRESSOR ALLR"/>
    <property type="match status" value="1"/>
</dbReference>
<feature type="domain" description="HTH iclR-type" evidence="4">
    <location>
        <begin position="3"/>
        <end position="64"/>
    </location>
</feature>
<proteinExistence type="predicted"/>
<dbReference type="InterPro" id="IPR029016">
    <property type="entry name" value="GAF-like_dom_sf"/>
</dbReference>
<keyword evidence="2" id="KW-0238">DNA-binding</keyword>
<dbReference type="PROSITE" id="PS51077">
    <property type="entry name" value="HTH_ICLR"/>
    <property type="match status" value="1"/>
</dbReference>
<reference evidence="6 7" key="1">
    <citation type="journal article" date="2019" name="Int. J. Syst. Evol. Microbiol.">
        <title>The Global Catalogue of Microorganisms (GCM) 10K type strain sequencing project: providing services to taxonomists for standard genome sequencing and annotation.</title>
        <authorList>
            <consortium name="The Broad Institute Genomics Platform"/>
            <consortium name="The Broad Institute Genome Sequencing Center for Infectious Disease"/>
            <person name="Wu L."/>
            <person name="Ma J."/>
        </authorList>
    </citation>
    <scope>NUCLEOTIDE SEQUENCE [LARGE SCALE GENOMIC DNA]</scope>
    <source>
        <strain evidence="6 7">JCM 16365</strain>
    </source>
</reference>